<dbReference type="KEGG" id="plei:Q9312_14385"/>
<proteinExistence type="inferred from homology"/>
<dbReference type="InterPro" id="IPR035985">
    <property type="entry name" value="Ubiquitin-activating_enz"/>
</dbReference>
<dbReference type="InterPro" id="IPR000594">
    <property type="entry name" value="ThiF_NAD_FAD-bd"/>
</dbReference>
<name>A0AA51RRQ5_9GAMM</name>
<keyword evidence="6" id="KW-0067">ATP-binding</keyword>
<dbReference type="GO" id="GO:0061503">
    <property type="term" value="F:tRNA threonylcarbamoyladenosine dehydratase"/>
    <property type="evidence" value="ECO:0007669"/>
    <property type="project" value="TreeGrafter"/>
</dbReference>
<keyword evidence="3" id="KW-0436">Ligase</keyword>
<dbReference type="GO" id="GO:0008641">
    <property type="term" value="F:ubiquitin-like modifier activating enzyme activity"/>
    <property type="evidence" value="ECO:0007669"/>
    <property type="project" value="InterPro"/>
</dbReference>
<reference evidence="12 13" key="1">
    <citation type="submission" date="2023-08" db="EMBL/GenBank/DDBJ databases">
        <title>Pleionea litopenaei sp. nov., isolated from stomach of juvenile Litopenaeus vannamei.</title>
        <authorList>
            <person name="Rho A.M."/>
            <person name="Hwang C.Y."/>
        </authorList>
    </citation>
    <scope>NUCLEOTIDE SEQUENCE [LARGE SCALE GENOMIC DNA]</scope>
    <source>
        <strain evidence="12 13">HL-JVS1</strain>
    </source>
</reference>
<evidence type="ECO:0000256" key="7">
    <source>
        <dbReference type="ARBA" id="ARBA00022989"/>
    </source>
</evidence>
<evidence type="ECO:0000256" key="5">
    <source>
        <dbReference type="ARBA" id="ARBA00022741"/>
    </source>
</evidence>
<dbReference type="InterPro" id="IPR045886">
    <property type="entry name" value="ThiF/MoeB/HesA"/>
</dbReference>
<evidence type="ECO:0000256" key="4">
    <source>
        <dbReference type="ARBA" id="ARBA00022692"/>
    </source>
</evidence>
<evidence type="ECO:0000313" key="12">
    <source>
        <dbReference type="EMBL" id="WMS86406.1"/>
    </source>
</evidence>
<evidence type="ECO:0000256" key="3">
    <source>
        <dbReference type="ARBA" id="ARBA00022598"/>
    </source>
</evidence>
<dbReference type="Proteomes" id="UP001239782">
    <property type="component" value="Chromosome"/>
</dbReference>
<dbReference type="AlphaFoldDB" id="A0AA51RRQ5"/>
<comment type="subcellular location">
    <subcellularLocation>
        <location evidence="1">Membrane</location>
        <topology evidence="1">Single-pass membrane protein</topology>
    </subcellularLocation>
</comment>
<dbReference type="PANTHER" id="PTHR43267:SF1">
    <property type="entry name" value="TRNA THREONYLCARBAMOYLADENOSINE DEHYDRATASE"/>
    <property type="match status" value="1"/>
</dbReference>
<dbReference type="Pfam" id="PF00899">
    <property type="entry name" value="ThiF"/>
    <property type="match status" value="1"/>
</dbReference>
<dbReference type="GO" id="GO:0016020">
    <property type="term" value="C:membrane"/>
    <property type="evidence" value="ECO:0007669"/>
    <property type="project" value="UniProtKB-SubCell"/>
</dbReference>
<sequence>MVSDFDFRFGGLQRLYGVQVVDAYRAAHVCVIGIGGVGSWSAEALARSAIGEITLIDLDDVCTSNINRQVVALDSTVGRSKVEVMAQRIKEINPECKVHAVTDFITPNNLSELISSDVTVVLDAIDSVKPKVALLAHCKRQKIPVICVGGAGGQIDPGQILVSDLNKTQQDPLLAKVRSELRRNFHFSRNPKRRYGIECIHSHEQLVYPQPDGSVCQSKSASSTGTRLDCSGGFGSSTVVTASFGMRAAARVLEKIKRLAEKA</sequence>
<keyword evidence="5" id="KW-0547">Nucleotide-binding</keyword>
<dbReference type="SUPFAM" id="SSF69572">
    <property type="entry name" value="Activating enzymes of the ubiquitin-like proteins"/>
    <property type="match status" value="1"/>
</dbReference>
<evidence type="ECO:0000256" key="9">
    <source>
        <dbReference type="ARBA" id="ARBA00074884"/>
    </source>
</evidence>
<dbReference type="Gene3D" id="3.40.50.720">
    <property type="entry name" value="NAD(P)-binding Rossmann-like Domain"/>
    <property type="match status" value="1"/>
</dbReference>
<protein>
    <recommendedName>
        <fullName evidence="9">tRNA threonylcarbamoyladenosine dehydratase</fullName>
    </recommendedName>
    <alternativeName>
        <fullName evidence="10">t(6)A37 dehydratase</fullName>
    </alternativeName>
</protein>
<dbReference type="GO" id="GO:0005524">
    <property type="term" value="F:ATP binding"/>
    <property type="evidence" value="ECO:0007669"/>
    <property type="project" value="UniProtKB-KW"/>
</dbReference>
<evidence type="ECO:0000256" key="2">
    <source>
        <dbReference type="ARBA" id="ARBA00009919"/>
    </source>
</evidence>
<dbReference type="PANTHER" id="PTHR43267">
    <property type="entry name" value="TRNA THREONYLCARBAMOYLADENOSINE DEHYDRATASE"/>
    <property type="match status" value="1"/>
</dbReference>
<dbReference type="NCBIfam" id="NF011696">
    <property type="entry name" value="PRK15116.1"/>
    <property type="match status" value="1"/>
</dbReference>
<organism evidence="12 13">
    <name type="scientific">Pleionea litopenaei</name>
    <dbReference type="NCBI Taxonomy" id="3070815"/>
    <lineage>
        <taxon>Bacteria</taxon>
        <taxon>Pseudomonadati</taxon>
        <taxon>Pseudomonadota</taxon>
        <taxon>Gammaproteobacteria</taxon>
        <taxon>Oceanospirillales</taxon>
        <taxon>Pleioneaceae</taxon>
        <taxon>Pleionea</taxon>
    </lineage>
</organism>
<keyword evidence="13" id="KW-1185">Reference proteome</keyword>
<comment type="similarity">
    <text evidence="2">Belongs to the HesA/MoeB/ThiF family.</text>
</comment>
<gene>
    <name evidence="12" type="primary">tcdA</name>
    <name evidence="12" type="ORF">Q9312_14385</name>
</gene>
<evidence type="ECO:0000313" key="13">
    <source>
        <dbReference type="Proteomes" id="UP001239782"/>
    </source>
</evidence>
<dbReference type="FunFam" id="3.40.50.720:FF:000096">
    <property type="entry name" value="tRNA cyclic N6-threonylcarbamoyladenosine(37) synthase TcdA"/>
    <property type="match status" value="1"/>
</dbReference>
<evidence type="ECO:0000259" key="11">
    <source>
        <dbReference type="Pfam" id="PF00899"/>
    </source>
</evidence>
<keyword evidence="4" id="KW-0812">Transmembrane</keyword>
<keyword evidence="8" id="KW-0472">Membrane</keyword>
<evidence type="ECO:0000256" key="1">
    <source>
        <dbReference type="ARBA" id="ARBA00004167"/>
    </source>
</evidence>
<dbReference type="EMBL" id="CP133548">
    <property type="protein sequence ID" value="WMS86406.1"/>
    <property type="molecule type" value="Genomic_DNA"/>
</dbReference>
<keyword evidence="7" id="KW-1133">Transmembrane helix</keyword>
<dbReference type="GO" id="GO:0061504">
    <property type="term" value="P:cyclic threonylcarbamoyladenosine biosynthetic process"/>
    <property type="evidence" value="ECO:0007669"/>
    <property type="project" value="TreeGrafter"/>
</dbReference>
<feature type="domain" description="THIF-type NAD/FAD binding fold" evidence="11">
    <location>
        <begin position="16"/>
        <end position="164"/>
    </location>
</feature>
<dbReference type="CDD" id="cd00755">
    <property type="entry name" value="YgdL_like"/>
    <property type="match status" value="1"/>
</dbReference>
<evidence type="ECO:0000256" key="6">
    <source>
        <dbReference type="ARBA" id="ARBA00022840"/>
    </source>
</evidence>
<evidence type="ECO:0000256" key="8">
    <source>
        <dbReference type="ARBA" id="ARBA00023136"/>
    </source>
</evidence>
<evidence type="ECO:0000256" key="10">
    <source>
        <dbReference type="ARBA" id="ARBA00083375"/>
    </source>
</evidence>
<accession>A0AA51RRQ5</accession>